<name>A0ACC1X2X1_MELAZ</name>
<sequence length="91" mass="10423">MAKADNLLCIRYAVDTQRCRHITLHMSVYQTRRQQLVYLLKTSLRSITVLAASVLLLIVLLGTSTVMVLFAVYRIQIKVPGLHETQLKWVP</sequence>
<keyword evidence="2" id="KW-1185">Reference proteome</keyword>
<organism evidence="1 2">
    <name type="scientific">Melia azedarach</name>
    <name type="common">Chinaberry tree</name>
    <dbReference type="NCBI Taxonomy" id="155640"/>
    <lineage>
        <taxon>Eukaryota</taxon>
        <taxon>Viridiplantae</taxon>
        <taxon>Streptophyta</taxon>
        <taxon>Embryophyta</taxon>
        <taxon>Tracheophyta</taxon>
        <taxon>Spermatophyta</taxon>
        <taxon>Magnoliopsida</taxon>
        <taxon>eudicotyledons</taxon>
        <taxon>Gunneridae</taxon>
        <taxon>Pentapetalae</taxon>
        <taxon>rosids</taxon>
        <taxon>malvids</taxon>
        <taxon>Sapindales</taxon>
        <taxon>Meliaceae</taxon>
        <taxon>Melia</taxon>
    </lineage>
</organism>
<comment type="caution">
    <text evidence="1">The sequence shown here is derived from an EMBL/GenBank/DDBJ whole genome shotgun (WGS) entry which is preliminary data.</text>
</comment>
<evidence type="ECO:0000313" key="2">
    <source>
        <dbReference type="Proteomes" id="UP001164539"/>
    </source>
</evidence>
<dbReference type="Proteomes" id="UP001164539">
    <property type="component" value="Chromosome 11"/>
</dbReference>
<gene>
    <name evidence="1" type="ORF">OWV82_019553</name>
</gene>
<accession>A0ACC1X2X1</accession>
<proteinExistence type="predicted"/>
<evidence type="ECO:0000313" key="1">
    <source>
        <dbReference type="EMBL" id="KAJ4705816.1"/>
    </source>
</evidence>
<dbReference type="EMBL" id="CM051404">
    <property type="protein sequence ID" value="KAJ4705816.1"/>
    <property type="molecule type" value="Genomic_DNA"/>
</dbReference>
<reference evidence="1 2" key="1">
    <citation type="journal article" date="2023" name="Science">
        <title>Complex scaffold remodeling in plant triterpene biosynthesis.</title>
        <authorList>
            <person name="De La Pena R."/>
            <person name="Hodgson H."/>
            <person name="Liu J.C."/>
            <person name="Stephenson M.J."/>
            <person name="Martin A.C."/>
            <person name="Owen C."/>
            <person name="Harkess A."/>
            <person name="Leebens-Mack J."/>
            <person name="Jimenez L.E."/>
            <person name="Osbourn A."/>
            <person name="Sattely E.S."/>
        </authorList>
    </citation>
    <scope>NUCLEOTIDE SEQUENCE [LARGE SCALE GENOMIC DNA]</scope>
    <source>
        <strain evidence="2">cv. JPN11</strain>
        <tissue evidence="1">Leaf</tissue>
    </source>
</reference>
<protein>
    <submittedName>
        <fullName evidence="1">Uncharacterized protein</fullName>
    </submittedName>
</protein>